<dbReference type="Proteomes" id="UP000267585">
    <property type="component" value="Unassembled WGS sequence"/>
</dbReference>
<comment type="caution">
    <text evidence="1">The sequence shown here is derived from an EMBL/GenBank/DDBJ whole genome shotgun (WGS) entry which is preliminary data.</text>
</comment>
<dbReference type="PIRSF" id="PIRSF032285">
    <property type="entry name" value="UCP032285"/>
    <property type="match status" value="1"/>
</dbReference>
<evidence type="ECO:0000313" key="1">
    <source>
        <dbReference type="EMBL" id="RTE52460.1"/>
    </source>
</evidence>
<dbReference type="InterPro" id="IPR038231">
    <property type="entry name" value="MepB-like_sf"/>
</dbReference>
<dbReference type="AlphaFoldDB" id="A0A3S0BVD3"/>
<dbReference type="Gene3D" id="3.40.1350.140">
    <property type="entry name" value="MepB-like"/>
    <property type="match status" value="1"/>
</dbReference>
<proteinExistence type="predicted"/>
<evidence type="ECO:0000313" key="2">
    <source>
        <dbReference type="Proteomes" id="UP000267585"/>
    </source>
</evidence>
<name>A0A3S0BVD3_9FLAO</name>
<dbReference type="Pfam" id="PF08877">
    <property type="entry name" value="MepB-like"/>
    <property type="match status" value="1"/>
</dbReference>
<keyword evidence="2" id="KW-1185">Reference proteome</keyword>
<protein>
    <submittedName>
        <fullName evidence="1">MepB family protein</fullName>
    </submittedName>
</protein>
<sequence>MPIDTCDLYITKLEMEKEGQTYEACSYELGTLKVRARRSKITPKKCGQFVTVWKRDENGQTTPFKDSDSIDLLVITSCQGSLLGQFIFPKSILVEKGIIASSKNRGKRGFRVYPPWSKPMNKTAQSTQRWQKNYFIYSEK</sequence>
<dbReference type="InterPro" id="IPR011235">
    <property type="entry name" value="MepB-like"/>
</dbReference>
<accession>A0A3S0BVD3</accession>
<dbReference type="EMBL" id="RQPJ01000021">
    <property type="protein sequence ID" value="RTE52460.1"/>
    <property type="molecule type" value="Genomic_DNA"/>
</dbReference>
<reference evidence="1 2" key="1">
    <citation type="submission" date="2018-11" db="EMBL/GenBank/DDBJ databases">
        <title>Arenibacter aquaticus sp.nov., a marine bacterium isolated from surface seawater in the South China Sea.</title>
        <authorList>
            <person name="Guo J."/>
            <person name="Sun J."/>
        </authorList>
    </citation>
    <scope>NUCLEOTIDE SEQUENCE [LARGE SCALE GENOMIC DNA]</scope>
    <source>
        <strain evidence="1 2">GUO666</strain>
    </source>
</reference>
<organism evidence="1 2">
    <name type="scientific">Arenibacter aquaticus</name>
    <dbReference type="NCBI Taxonomy" id="2489054"/>
    <lineage>
        <taxon>Bacteria</taxon>
        <taxon>Pseudomonadati</taxon>
        <taxon>Bacteroidota</taxon>
        <taxon>Flavobacteriia</taxon>
        <taxon>Flavobacteriales</taxon>
        <taxon>Flavobacteriaceae</taxon>
        <taxon>Arenibacter</taxon>
    </lineage>
</organism>
<dbReference type="OrthoDB" id="4954833at2"/>
<gene>
    <name evidence="1" type="ORF">EHW67_18340</name>
</gene>